<dbReference type="AlphaFoldDB" id="A0AAW2LTL4"/>
<name>A0AAW2LTL4_9LAMI</name>
<dbReference type="InterPro" id="IPR013103">
    <property type="entry name" value="RVT_2"/>
</dbReference>
<evidence type="ECO:0000313" key="3">
    <source>
        <dbReference type="EMBL" id="KAL0322173.1"/>
    </source>
</evidence>
<feature type="domain" description="Reverse transcriptase Ty1/copia-type" evidence="2">
    <location>
        <begin position="134"/>
        <end position="181"/>
    </location>
</feature>
<sequence>MSLIDTGDNSAFFGRGHEQQRGNNAGSFKHTMRKKIAIDKRNLFCEVCNKLGYNKDNCLKLHGIPDWYKNLLNKEKETELEDKAILLMKLKLELQWIYQGDLRNKKEPQSYLQARGKKEWEKAMTDELAALEKNETWSVGDLPKGKKAIGCKWVYKVKLEPDGSVERYKARLVAKGISALPSVFLSLEIARSLEGTSVTQNKYVRDIIQDMHLQDSKLVATPLPLSLKLSSHDPVPLQNPEPHAD</sequence>
<dbReference type="Pfam" id="PF07727">
    <property type="entry name" value="RVT_2"/>
    <property type="match status" value="1"/>
</dbReference>
<evidence type="ECO:0000256" key="1">
    <source>
        <dbReference type="SAM" id="MobiDB-lite"/>
    </source>
</evidence>
<protein>
    <submittedName>
        <fullName evidence="3">Retrovirus-related Pol polyprotein from transposon TNT 1-94</fullName>
    </submittedName>
</protein>
<feature type="region of interest" description="Disordered" evidence="1">
    <location>
        <begin position="1"/>
        <end position="27"/>
    </location>
</feature>
<comment type="caution">
    <text evidence="3">The sequence shown here is derived from an EMBL/GenBank/DDBJ whole genome shotgun (WGS) entry which is preliminary data.</text>
</comment>
<gene>
    <name evidence="3" type="ORF">Scaly_2513700</name>
</gene>
<dbReference type="EMBL" id="JACGWM010000016">
    <property type="protein sequence ID" value="KAL0322173.1"/>
    <property type="molecule type" value="Genomic_DNA"/>
</dbReference>
<reference evidence="3" key="2">
    <citation type="journal article" date="2024" name="Plant">
        <title>Genomic evolution and insights into agronomic trait innovations of Sesamum species.</title>
        <authorList>
            <person name="Miao H."/>
            <person name="Wang L."/>
            <person name="Qu L."/>
            <person name="Liu H."/>
            <person name="Sun Y."/>
            <person name="Le M."/>
            <person name="Wang Q."/>
            <person name="Wei S."/>
            <person name="Zheng Y."/>
            <person name="Lin W."/>
            <person name="Duan Y."/>
            <person name="Cao H."/>
            <person name="Xiong S."/>
            <person name="Wang X."/>
            <person name="Wei L."/>
            <person name="Li C."/>
            <person name="Ma Q."/>
            <person name="Ju M."/>
            <person name="Zhao R."/>
            <person name="Li G."/>
            <person name="Mu C."/>
            <person name="Tian Q."/>
            <person name="Mei H."/>
            <person name="Zhang T."/>
            <person name="Gao T."/>
            <person name="Zhang H."/>
        </authorList>
    </citation>
    <scope>NUCLEOTIDE SEQUENCE</scope>
    <source>
        <strain evidence="3">KEN8</strain>
    </source>
</reference>
<evidence type="ECO:0000259" key="2">
    <source>
        <dbReference type="Pfam" id="PF07727"/>
    </source>
</evidence>
<reference evidence="3" key="1">
    <citation type="submission" date="2020-06" db="EMBL/GenBank/DDBJ databases">
        <authorList>
            <person name="Li T."/>
            <person name="Hu X."/>
            <person name="Zhang T."/>
            <person name="Song X."/>
            <person name="Zhang H."/>
            <person name="Dai N."/>
            <person name="Sheng W."/>
            <person name="Hou X."/>
            <person name="Wei L."/>
        </authorList>
    </citation>
    <scope>NUCLEOTIDE SEQUENCE</scope>
    <source>
        <strain evidence="3">KEN8</strain>
        <tissue evidence="3">Leaf</tissue>
    </source>
</reference>
<proteinExistence type="predicted"/>
<organism evidence="3">
    <name type="scientific">Sesamum calycinum</name>
    <dbReference type="NCBI Taxonomy" id="2727403"/>
    <lineage>
        <taxon>Eukaryota</taxon>
        <taxon>Viridiplantae</taxon>
        <taxon>Streptophyta</taxon>
        <taxon>Embryophyta</taxon>
        <taxon>Tracheophyta</taxon>
        <taxon>Spermatophyta</taxon>
        <taxon>Magnoliopsida</taxon>
        <taxon>eudicotyledons</taxon>
        <taxon>Gunneridae</taxon>
        <taxon>Pentapetalae</taxon>
        <taxon>asterids</taxon>
        <taxon>lamiids</taxon>
        <taxon>Lamiales</taxon>
        <taxon>Pedaliaceae</taxon>
        <taxon>Sesamum</taxon>
    </lineage>
</organism>
<accession>A0AAW2LTL4</accession>